<protein>
    <recommendedName>
        <fullName evidence="2">Glycosyltransferase 2-like domain-containing protein</fullName>
    </recommendedName>
</protein>
<sequence length="259" mass="29480">MLSCMNQKDMSIIQRTNINTDALLINQTDSNSELEVTNNGNVVRLINTTEKGLSRSRNKAIMSAHGEICLLCDDDEILVDNYEAIITNAFDSIREADIIAFKIARKGKKYWNRIKSVNRFSSLRISSVQIAFKRDSIVRKGVKFNEQFGAGSNYPFGEENLFLIECLKNGLKIFFFPSEIGTVKQESSSWFKGYDECYFYHRGIVTAVCLGRITAVCYGVYFMLSKRRKFENSIGLTKGLLCLMRGVFDSRRISKGMLK</sequence>
<gene>
    <name evidence="3" type="ORF">MESINF_0679</name>
</gene>
<dbReference type="Pfam" id="PF00535">
    <property type="entry name" value="Glycos_transf_2"/>
    <property type="match status" value="1"/>
</dbReference>
<evidence type="ECO:0000313" key="3">
    <source>
        <dbReference type="EMBL" id="SSC12128.1"/>
    </source>
</evidence>
<feature type="domain" description="Glycosyltransferase 2-like" evidence="2">
    <location>
        <begin position="39"/>
        <end position="116"/>
    </location>
</feature>
<accession>A0A7Z7LER0</accession>
<dbReference type="InterPro" id="IPR001173">
    <property type="entry name" value="Glyco_trans_2-like"/>
</dbReference>
<name>A0A7Z7LER0_9BACT</name>
<proteinExistence type="predicted"/>
<reference evidence="3 4" key="1">
    <citation type="submission" date="2017-01" db="EMBL/GenBank/DDBJ databases">
        <authorList>
            <person name="Erauso G."/>
        </authorList>
    </citation>
    <scope>NUCLEOTIDE SEQUENCE [LARGE SCALE GENOMIC DNA]</scope>
    <source>
        <strain evidence="3">MESINF1</strain>
    </source>
</reference>
<evidence type="ECO:0000259" key="2">
    <source>
        <dbReference type="Pfam" id="PF00535"/>
    </source>
</evidence>
<keyword evidence="4" id="KW-1185">Reference proteome</keyword>
<evidence type="ECO:0000313" key="4">
    <source>
        <dbReference type="Proteomes" id="UP000250796"/>
    </source>
</evidence>
<dbReference type="KEGG" id="minf:MESINF_0679"/>
<dbReference type="AlphaFoldDB" id="A0A7Z7LER0"/>
<organism evidence="3 4">
    <name type="scientific">Mesotoga infera</name>
    <dbReference type="NCBI Taxonomy" id="1236046"/>
    <lineage>
        <taxon>Bacteria</taxon>
        <taxon>Thermotogati</taxon>
        <taxon>Thermotogota</taxon>
        <taxon>Thermotogae</taxon>
        <taxon>Kosmotogales</taxon>
        <taxon>Kosmotogaceae</taxon>
        <taxon>Mesotoga</taxon>
    </lineage>
</organism>
<dbReference type="Gene3D" id="3.90.550.10">
    <property type="entry name" value="Spore Coat Polysaccharide Biosynthesis Protein SpsA, Chain A"/>
    <property type="match status" value="1"/>
</dbReference>
<dbReference type="SUPFAM" id="SSF53448">
    <property type="entry name" value="Nucleotide-diphospho-sugar transferases"/>
    <property type="match status" value="1"/>
</dbReference>
<keyword evidence="1" id="KW-1133">Transmembrane helix</keyword>
<keyword evidence="1" id="KW-0812">Transmembrane</keyword>
<keyword evidence="1" id="KW-0472">Membrane</keyword>
<dbReference type="Proteomes" id="UP000250796">
    <property type="component" value="Chromosome MESINF"/>
</dbReference>
<feature type="transmembrane region" description="Helical" evidence="1">
    <location>
        <begin position="204"/>
        <end position="224"/>
    </location>
</feature>
<evidence type="ECO:0000256" key="1">
    <source>
        <dbReference type="SAM" id="Phobius"/>
    </source>
</evidence>
<dbReference type="CDD" id="cd00761">
    <property type="entry name" value="Glyco_tranf_GTA_type"/>
    <property type="match status" value="1"/>
</dbReference>
<dbReference type="InterPro" id="IPR029044">
    <property type="entry name" value="Nucleotide-diphossugar_trans"/>
</dbReference>
<dbReference type="EMBL" id="LS974202">
    <property type="protein sequence ID" value="SSC12128.1"/>
    <property type="molecule type" value="Genomic_DNA"/>
</dbReference>